<gene>
    <name evidence="2" type="ORF">OLMES_3254</name>
</gene>
<dbReference type="OrthoDB" id="9796171at2"/>
<dbReference type="RefSeq" id="WP_087462203.1">
    <property type="nucleotide sequence ID" value="NZ_CP021425.1"/>
</dbReference>
<organism evidence="2 3">
    <name type="scientific">Oleiphilus messinensis</name>
    <dbReference type="NCBI Taxonomy" id="141451"/>
    <lineage>
        <taxon>Bacteria</taxon>
        <taxon>Pseudomonadati</taxon>
        <taxon>Pseudomonadota</taxon>
        <taxon>Gammaproteobacteria</taxon>
        <taxon>Oceanospirillales</taxon>
        <taxon>Oleiphilaceae</taxon>
        <taxon>Oleiphilus</taxon>
    </lineage>
</organism>
<reference evidence="2 3" key="1">
    <citation type="submission" date="2017-05" db="EMBL/GenBank/DDBJ databases">
        <title>Genomic insights into alkan degradation activity of Oleiphilus messinensis.</title>
        <authorList>
            <person name="Kozyavkin S.A."/>
            <person name="Slesarev A.I."/>
            <person name="Golyshin P.N."/>
            <person name="Korzhenkov A."/>
            <person name="Golyshina O.N."/>
            <person name="Toshchakov S.V."/>
        </authorList>
    </citation>
    <scope>NUCLEOTIDE SEQUENCE [LARGE SCALE GENOMIC DNA]</scope>
    <source>
        <strain evidence="2 3">ME102</strain>
    </source>
</reference>
<evidence type="ECO:0000313" key="2">
    <source>
        <dbReference type="EMBL" id="ARU57295.1"/>
    </source>
</evidence>
<dbReference type="PROSITE" id="PS51186">
    <property type="entry name" value="GNAT"/>
    <property type="match status" value="1"/>
</dbReference>
<dbReference type="Gene3D" id="3.40.630.30">
    <property type="match status" value="1"/>
</dbReference>
<dbReference type="GO" id="GO:0016747">
    <property type="term" value="F:acyltransferase activity, transferring groups other than amino-acyl groups"/>
    <property type="evidence" value="ECO:0007669"/>
    <property type="project" value="InterPro"/>
</dbReference>
<sequence>MIEFESRDQLTPEITSLRREVFVEEQQVPENLEWDTEDESATHVAVFEDGLIIACARIINTGNGVYKLGRMAVRATHRGKGNGKLLLGHLIETCLQANNGCQLELSAQCHARAFYAQFGFVATGATYPEAGIEHIRMVHHAPRLFMACQDRSTGSESHNIAAMTKNEDDTIWHFDNASDQIALSSQAINQCDRLIQIYSPDLEKAVYDSPKLVQLISKFCRKDRLTQVQILILDENALISSHHRLAELASRLTSKIKLHIVNKTLPYENSAFLLCDEQMLVFRKDIEDGKGYAAFTNRPEVKQLREKFEAMWLRSNASRENRTLGL</sequence>
<dbReference type="EMBL" id="CP021425">
    <property type="protein sequence ID" value="ARU57295.1"/>
    <property type="molecule type" value="Genomic_DNA"/>
</dbReference>
<evidence type="ECO:0000313" key="3">
    <source>
        <dbReference type="Proteomes" id="UP000196027"/>
    </source>
</evidence>
<dbReference type="InterPro" id="IPR057691">
    <property type="entry name" value="DUF7931"/>
</dbReference>
<dbReference type="Proteomes" id="UP000196027">
    <property type="component" value="Chromosome"/>
</dbReference>
<keyword evidence="2" id="KW-0808">Transferase</keyword>
<dbReference type="Pfam" id="PF25559">
    <property type="entry name" value="DUF7931"/>
    <property type="match status" value="1"/>
</dbReference>
<evidence type="ECO:0000259" key="1">
    <source>
        <dbReference type="PROSITE" id="PS51186"/>
    </source>
</evidence>
<dbReference type="Pfam" id="PF13673">
    <property type="entry name" value="Acetyltransf_10"/>
    <property type="match status" value="1"/>
</dbReference>
<dbReference type="AlphaFoldDB" id="A0A1Y0ICU5"/>
<name>A0A1Y0ICU5_9GAMM</name>
<dbReference type="InterPro" id="IPR016181">
    <property type="entry name" value="Acyl_CoA_acyltransferase"/>
</dbReference>
<keyword evidence="3" id="KW-1185">Reference proteome</keyword>
<accession>A0A1Y0ICU5</accession>
<dbReference type="SUPFAM" id="SSF55729">
    <property type="entry name" value="Acyl-CoA N-acyltransferases (Nat)"/>
    <property type="match status" value="1"/>
</dbReference>
<dbReference type="CDD" id="cd04301">
    <property type="entry name" value="NAT_SF"/>
    <property type="match status" value="1"/>
</dbReference>
<feature type="domain" description="N-acetyltransferase" evidence="1">
    <location>
        <begin position="2"/>
        <end position="142"/>
    </location>
</feature>
<dbReference type="InterPro" id="IPR000182">
    <property type="entry name" value="GNAT_dom"/>
</dbReference>
<dbReference type="KEGG" id="ome:OLMES_3254"/>
<protein>
    <submittedName>
        <fullName evidence="2">GNAT family acetyltransferase</fullName>
    </submittedName>
</protein>
<proteinExistence type="predicted"/>